<gene>
    <name evidence="1" type="ORF">HYD_1060</name>
</gene>
<accession>A0ABM7V906</accession>
<sequence length="56" mass="6270">MLTINTKHKADAKSLFFSPSPSRLKNPKLLVNEAYLNVLHAIKVELATIIPKVKNL</sequence>
<evidence type="ECO:0000313" key="2">
    <source>
        <dbReference type="Proteomes" id="UP001320209"/>
    </source>
</evidence>
<keyword evidence="2" id="KW-1185">Reference proteome</keyword>
<protein>
    <submittedName>
        <fullName evidence="1">Uncharacterized protein</fullName>
    </submittedName>
</protein>
<dbReference type="Proteomes" id="UP001320209">
    <property type="component" value="Chromosome"/>
</dbReference>
<proteinExistence type="predicted"/>
<organism evidence="1 2">
    <name type="scientific">Candidatus Hydrogenosomobacter endosymbioticus</name>
    <dbReference type="NCBI Taxonomy" id="2558174"/>
    <lineage>
        <taxon>Bacteria</taxon>
        <taxon>Pseudomonadati</taxon>
        <taxon>Pseudomonadota</taxon>
        <taxon>Alphaproteobacteria</taxon>
        <taxon>Holosporales</taxon>
        <taxon>Holosporaceae</taxon>
        <taxon>Candidatus Hydrogenosomobacter</taxon>
    </lineage>
</organism>
<name>A0ABM7V906_9PROT</name>
<dbReference type="EMBL" id="AP025225">
    <property type="protein sequence ID" value="BDB95973.1"/>
    <property type="molecule type" value="Genomic_DNA"/>
</dbReference>
<evidence type="ECO:0000313" key="1">
    <source>
        <dbReference type="EMBL" id="BDB95973.1"/>
    </source>
</evidence>
<reference evidence="1" key="1">
    <citation type="submission" date="2021-10" db="EMBL/GenBank/DDBJ databases">
        <title>Genome Sequence of The Candidatus Hydrogeosomobacter endosymbioticus, an Intracellular Bacterial Symbiont of the Anaerobic Ciliate GW7.</title>
        <authorList>
            <person name="Shiohama Y."/>
            <person name="Shinzato N."/>
        </authorList>
    </citation>
    <scope>NUCLEOTIDE SEQUENCE [LARGE SCALE GENOMIC DNA]</scope>
    <source>
        <strain evidence="1">200920</strain>
    </source>
</reference>